<evidence type="ECO:0000313" key="4">
    <source>
        <dbReference type="EMBL" id="TWU40661.1"/>
    </source>
</evidence>
<name>A0A5C6DZ26_9BACT</name>
<dbReference type="PANTHER" id="PTHR44591:SF23">
    <property type="entry name" value="CHEY SUBFAMILY"/>
    <property type="match status" value="1"/>
</dbReference>
<dbReference type="InterPro" id="IPR050595">
    <property type="entry name" value="Bact_response_regulator"/>
</dbReference>
<protein>
    <submittedName>
        <fullName evidence="4">Putative transcriptional regulatory protein TcrX</fullName>
    </submittedName>
</protein>
<dbReference type="InterPro" id="IPR011006">
    <property type="entry name" value="CheY-like_superfamily"/>
</dbReference>
<dbReference type="Gene3D" id="3.40.50.2300">
    <property type="match status" value="1"/>
</dbReference>
<keyword evidence="5" id="KW-1185">Reference proteome</keyword>
<proteinExistence type="predicted"/>
<sequence length="140" mass="15606">MFDSSSVRILLVESEPVLAELASFRLELLGYRIDMVGTGSQAIEKVRTDPPDLLIVDSTLRDGDGLEWLARLRTEFKAETLPVMVFSLDPSLETVERAFYAGAQDYLITPFDPVTLENKIVQLASVICTASPRRSKRCDP</sequence>
<dbReference type="CDD" id="cd00156">
    <property type="entry name" value="REC"/>
    <property type="match status" value="1"/>
</dbReference>
<dbReference type="Pfam" id="PF00072">
    <property type="entry name" value="Response_reg"/>
    <property type="match status" value="1"/>
</dbReference>
<dbReference type="PROSITE" id="PS50110">
    <property type="entry name" value="RESPONSE_REGULATORY"/>
    <property type="match status" value="1"/>
</dbReference>
<reference evidence="4 5" key="1">
    <citation type="submission" date="2019-02" db="EMBL/GenBank/DDBJ databases">
        <title>Deep-cultivation of Planctomycetes and their phenomic and genomic characterization uncovers novel biology.</title>
        <authorList>
            <person name="Wiegand S."/>
            <person name="Jogler M."/>
            <person name="Boedeker C."/>
            <person name="Pinto D."/>
            <person name="Vollmers J."/>
            <person name="Rivas-Marin E."/>
            <person name="Kohn T."/>
            <person name="Peeters S.H."/>
            <person name="Heuer A."/>
            <person name="Rast P."/>
            <person name="Oberbeckmann S."/>
            <person name="Bunk B."/>
            <person name="Jeske O."/>
            <person name="Meyerdierks A."/>
            <person name="Storesund J.E."/>
            <person name="Kallscheuer N."/>
            <person name="Luecker S."/>
            <person name="Lage O.M."/>
            <person name="Pohl T."/>
            <person name="Merkel B.J."/>
            <person name="Hornburger P."/>
            <person name="Mueller R.-W."/>
            <person name="Bruemmer F."/>
            <person name="Labrenz M."/>
            <person name="Spormann A.M."/>
            <person name="Op Den Camp H."/>
            <person name="Overmann J."/>
            <person name="Amann R."/>
            <person name="Jetten M.S.M."/>
            <person name="Mascher T."/>
            <person name="Medema M.H."/>
            <person name="Devos D.P."/>
            <person name="Kaster A.-K."/>
            <person name="Ovreas L."/>
            <person name="Rohde M."/>
            <person name="Galperin M.Y."/>
            <person name="Jogler C."/>
        </authorList>
    </citation>
    <scope>NUCLEOTIDE SEQUENCE [LARGE SCALE GENOMIC DNA]</scope>
    <source>
        <strain evidence="4 5">Poly41</strain>
    </source>
</reference>
<dbReference type="SUPFAM" id="SSF52172">
    <property type="entry name" value="CheY-like"/>
    <property type="match status" value="1"/>
</dbReference>
<keyword evidence="1 2" id="KW-0597">Phosphoprotein</keyword>
<dbReference type="RefSeq" id="WP_146525232.1">
    <property type="nucleotide sequence ID" value="NZ_SJPV01000002.1"/>
</dbReference>
<dbReference type="Proteomes" id="UP000319143">
    <property type="component" value="Unassembled WGS sequence"/>
</dbReference>
<dbReference type="OrthoDB" id="9813953at2"/>
<comment type="caution">
    <text evidence="4">The sequence shown here is derived from an EMBL/GenBank/DDBJ whole genome shotgun (WGS) entry which is preliminary data.</text>
</comment>
<feature type="modified residue" description="4-aspartylphosphate" evidence="2">
    <location>
        <position position="57"/>
    </location>
</feature>
<accession>A0A5C6DZ26</accession>
<dbReference type="PANTHER" id="PTHR44591">
    <property type="entry name" value="STRESS RESPONSE REGULATOR PROTEIN 1"/>
    <property type="match status" value="1"/>
</dbReference>
<organism evidence="4 5">
    <name type="scientific">Novipirellula artificiosorum</name>
    <dbReference type="NCBI Taxonomy" id="2528016"/>
    <lineage>
        <taxon>Bacteria</taxon>
        <taxon>Pseudomonadati</taxon>
        <taxon>Planctomycetota</taxon>
        <taxon>Planctomycetia</taxon>
        <taxon>Pirellulales</taxon>
        <taxon>Pirellulaceae</taxon>
        <taxon>Novipirellula</taxon>
    </lineage>
</organism>
<evidence type="ECO:0000313" key="5">
    <source>
        <dbReference type="Proteomes" id="UP000319143"/>
    </source>
</evidence>
<dbReference type="SMART" id="SM00448">
    <property type="entry name" value="REC"/>
    <property type="match status" value="1"/>
</dbReference>
<evidence type="ECO:0000259" key="3">
    <source>
        <dbReference type="PROSITE" id="PS50110"/>
    </source>
</evidence>
<dbReference type="GO" id="GO:0000160">
    <property type="term" value="P:phosphorelay signal transduction system"/>
    <property type="evidence" value="ECO:0007669"/>
    <property type="project" value="InterPro"/>
</dbReference>
<evidence type="ECO:0000256" key="1">
    <source>
        <dbReference type="ARBA" id="ARBA00022553"/>
    </source>
</evidence>
<gene>
    <name evidence="4" type="primary">tcrX</name>
    <name evidence="4" type="ORF">Poly41_14960</name>
</gene>
<dbReference type="InterPro" id="IPR001789">
    <property type="entry name" value="Sig_transdc_resp-reg_receiver"/>
</dbReference>
<dbReference type="EMBL" id="SJPV01000002">
    <property type="protein sequence ID" value="TWU40661.1"/>
    <property type="molecule type" value="Genomic_DNA"/>
</dbReference>
<dbReference type="AlphaFoldDB" id="A0A5C6DZ26"/>
<evidence type="ECO:0000256" key="2">
    <source>
        <dbReference type="PROSITE-ProRule" id="PRU00169"/>
    </source>
</evidence>
<feature type="domain" description="Response regulatory" evidence="3">
    <location>
        <begin position="8"/>
        <end position="124"/>
    </location>
</feature>